<evidence type="ECO:0000313" key="2">
    <source>
        <dbReference type="EMBL" id="ODS32022.1"/>
    </source>
</evidence>
<organism evidence="2 3">
    <name type="scientific">Candidatus Scalindua rubra</name>
    <dbReference type="NCBI Taxonomy" id="1872076"/>
    <lineage>
        <taxon>Bacteria</taxon>
        <taxon>Pseudomonadati</taxon>
        <taxon>Planctomycetota</taxon>
        <taxon>Candidatus Brocadiia</taxon>
        <taxon>Candidatus Brocadiales</taxon>
        <taxon>Candidatus Scalinduaceae</taxon>
        <taxon>Candidatus Scalindua</taxon>
    </lineage>
</organism>
<accession>A0A1E3X8T7</accession>
<dbReference type="InterPro" id="IPR025272">
    <property type="entry name" value="SocA_Panacea"/>
</dbReference>
<dbReference type="Pfam" id="PF13274">
    <property type="entry name" value="SocA_Panacea"/>
    <property type="match status" value="1"/>
</dbReference>
<dbReference type="EMBL" id="MAYW01000081">
    <property type="protein sequence ID" value="ODS32022.1"/>
    <property type="molecule type" value="Genomic_DNA"/>
</dbReference>
<dbReference type="Proteomes" id="UP000094056">
    <property type="component" value="Unassembled WGS sequence"/>
</dbReference>
<evidence type="ECO:0000259" key="1">
    <source>
        <dbReference type="Pfam" id="PF13274"/>
    </source>
</evidence>
<protein>
    <recommendedName>
        <fullName evidence="1">Antitoxin SocA-like Panacea domain-containing protein</fullName>
    </recommendedName>
</protein>
<name>A0A1E3X8T7_9BACT</name>
<dbReference type="AlphaFoldDB" id="A0A1E3X8T7"/>
<gene>
    <name evidence="2" type="ORF">SCARUB_02842</name>
</gene>
<reference evidence="2 3" key="1">
    <citation type="submission" date="2016-07" db="EMBL/GenBank/DDBJ databases">
        <title>Draft genome of Scalindua rubra, obtained from a brine-seawater interface in the Red Sea, sheds light on salt adaptation in anammox bacteria.</title>
        <authorList>
            <person name="Speth D.R."/>
            <person name="Lagkouvardos I."/>
            <person name="Wang Y."/>
            <person name="Qian P.-Y."/>
            <person name="Dutilh B.E."/>
            <person name="Jetten M.S."/>
        </authorList>
    </citation>
    <scope>NUCLEOTIDE SEQUENCE [LARGE SCALE GENOMIC DNA]</scope>
    <source>
        <strain evidence="2">BSI-1</strain>
    </source>
</reference>
<feature type="domain" description="Antitoxin SocA-like Panacea" evidence="1">
    <location>
        <begin position="31"/>
        <end position="130"/>
    </location>
</feature>
<evidence type="ECO:0000313" key="3">
    <source>
        <dbReference type="Proteomes" id="UP000094056"/>
    </source>
</evidence>
<proteinExistence type="predicted"/>
<sequence length="198" mass="23247">MKAKPISRSKNAQIIKFIVERLSGKLGRTHLFKLIYLADYHSHRLFGESISTFNYRWYQNGPFNSTFYDYVKDLEGKYIKEEVIDFPSCRGYVYHNMPKRMRYSDISEREFYILVYVINTYGKVKLQTLLDEIVYKTEPMEKLIKKKAYGKSLKMKIVDNLDKELYEGLNPEDIIAGEKALQQGKVRPLAEVFGALQS</sequence>
<comment type="caution">
    <text evidence="2">The sequence shown here is derived from an EMBL/GenBank/DDBJ whole genome shotgun (WGS) entry which is preliminary data.</text>
</comment>